<dbReference type="PROSITE" id="PS00221">
    <property type="entry name" value="MIP"/>
    <property type="match status" value="1"/>
</dbReference>
<dbReference type="Pfam" id="PF00230">
    <property type="entry name" value="MIP"/>
    <property type="match status" value="2"/>
</dbReference>
<dbReference type="Gene3D" id="1.20.1080.10">
    <property type="entry name" value="Glycerol uptake facilitator protein"/>
    <property type="match status" value="1"/>
</dbReference>
<dbReference type="SUPFAM" id="SSF81338">
    <property type="entry name" value="Aquaporin-like"/>
    <property type="match status" value="1"/>
</dbReference>
<comment type="similarity">
    <text evidence="6">Belongs to the MIP/aquaporin (TC 1.A.8) family.</text>
</comment>
<name>A0A834YE20_TETSI</name>
<evidence type="ECO:0000256" key="6">
    <source>
        <dbReference type="RuleBase" id="RU000477"/>
    </source>
</evidence>
<comment type="subcellular location">
    <subcellularLocation>
        <location evidence="1">Membrane</location>
        <topology evidence="1">Multi-pass membrane protein</topology>
    </subcellularLocation>
</comment>
<dbReference type="PRINTS" id="PR00783">
    <property type="entry name" value="MINTRINSICP"/>
</dbReference>
<dbReference type="OMA" id="THESMTI"/>
<feature type="transmembrane region" description="Helical" evidence="8">
    <location>
        <begin position="89"/>
        <end position="112"/>
    </location>
</feature>
<comment type="caution">
    <text evidence="9">The sequence shown here is derived from an EMBL/GenBank/DDBJ whole genome shotgun (WGS) entry which is preliminary data.</text>
</comment>
<evidence type="ECO:0000313" key="9">
    <source>
        <dbReference type="EMBL" id="KAF8379534.1"/>
    </source>
</evidence>
<dbReference type="InterPro" id="IPR000425">
    <property type="entry name" value="MIP"/>
</dbReference>
<feature type="region of interest" description="Disordered" evidence="7">
    <location>
        <begin position="1"/>
        <end position="35"/>
    </location>
</feature>
<dbReference type="PANTHER" id="PTHR45687">
    <property type="entry name" value="AQUAPORIN OR AQUAGLYCEROPORIN RELATED"/>
    <property type="match status" value="1"/>
</dbReference>
<evidence type="ECO:0008006" key="11">
    <source>
        <dbReference type="Google" id="ProtNLM"/>
    </source>
</evidence>
<dbReference type="InterPro" id="IPR022357">
    <property type="entry name" value="MIP_CS"/>
</dbReference>
<evidence type="ECO:0000256" key="2">
    <source>
        <dbReference type="ARBA" id="ARBA00022448"/>
    </source>
</evidence>
<keyword evidence="2 6" id="KW-0813">Transport</keyword>
<keyword evidence="5 8" id="KW-0472">Membrane</keyword>
<evidence type="ECO:0000256" key="5">
    <source>
        <dbReference type="ARBA" id="ARBA00023136"/>
    </source>
</evidence>
<dbReference type="GO" id="GO:0015267">
    <property type="term" value="F:channel activity"/>
    <property type="evidence" value="ECO:0007669"/>
    <property type="project" value="InterPro"/>
</dbReference>
<evidence type="ECO:0000313" key="10">
    <source>
        <dbReference type="Proteomes" id="UP000655225"/>
    </source>
</evidence>
<feature type="transmembrane region" description="Helical" evidence="8">
    <location>
        <begin position="50"/>
        <end position="77"/>
    </location>
</feature>
<sequence>MEGKEEDVHVGANQFPERQPIGTAAQTDKDYKEPPPAPLFEPRELKSWSFWRAGIAEFMATFLFLYIGVLTVMGVGSSPSKCASVGIQGIAWAFGGMIFALVYCTAGISGGHINPAVTFGLLLARKLSLTRAVFYMVMQCLGAICGAGVVKGFQKSQYQMLGGGANVLSPGYSKGDGLGAEIVGTFVLVYTVFSATDAKRNARDSHVPVNILNWVSGGGRLVDYVISEELLVALWSLTSTTHESMTILAPLPIGFAVFLVHLATIPITGTGINPARSLGAAIIYNKDHAWDDLWIFWVGPFIGAALAAVYHQIVIRAIPFKHRA</sequence>
<evidence type="ECO:0000256" key="7">
    <source>
        <dbReference type="SAM" id="MobiDB-lite"/>
    </source>
</evidence>
<accession>A0A834YE20</accession>
<organism evidence="9 10">
    <name type="scientific">Tetracentron sinense</name>
    <name type="common">Spur-leaf</name>
    <dbReference type="NCBI Taxonomy" id="13715"/>
    <lineage>
        <taxon>Eukaryota</taxon>
        <taxon>Viridiplantae</taxon>
        <taxon>Streptophyta</taxon>
        <taxon>Embryophyta</taxon>
        <taxon>Tracheophyta</taxon>
        <taxon>Spermatophyta</taxon>
        <taxon>Magnoliopsida</taxon>
        <taxon>Trochodendrales</taxon>
        <taxon>Trochodendraceae</taxon>
        <taxon>Tetracentron</taxon>
    </lineage>
</organism>
<feature type="transmembrane region" description="Helical" evidence="8">
    <location>
        <begin position="294"/>
        <end position="315"/>
    </location>
</feature>
<feature type="transmembrane region" description="Helical" evidence="8">
    <location>
        <begin position="132"/>
        <end position="150"/>
    </location>
</feature>
<evidence type="ECO:0000256" key="8">
    <source>
        <dbReference type="SAM" id="Phobius"/>
    </source>
</evidence>
<dbReference type="Proteomes" id="UP000655225">
    <property type="component" value="Unassembled WGS sequence"/>
</dbReference>
<dbReference type="EMBL" id="JABCRI010000022">
    <property type="protein sequence ID" value="KAF8379534.1"/>
    <property type="molecule type" value="Genomic_DNA"/>
</dbReference>
<evidence type="ECO:0000256" key="4">
    <source>
        <dbReference type="ARBA" id="ARBA00022989"/>
    </source>
</evidence>
<evidence type="ECO:0000256" key="3">
    <source>
        <dbReference type="ARBA" id="ARBA00022692"/>
    </source>
</evidence>
<reference evidence="9 10" key="1">
    <citation type="submission" date="2020-04" db="EMBL/GenBank/DDBJ databases">
        <title>Plant Genome Project.</title>
        <authorList>
            <person name="Zhang R.-G."/>
        </authorList>
    </citation>
    <scope>NUCLEOTIDE SEQUENCE [LARGE SCALE GENOMIC DNA]</scope>
    <source>
        <strain evidence="9">YNK0</strain>
        <tissue evidence="9">Leaf</tissue>
    </source>
</reference>
<dbReference type="InterPro" id="IPR023271">
    <property type="entry name" value="Aquaporin-like"/>
</dbReference>
<dbReference type="CDD" id="cd00333">
    <property type="entry name" value="MIP"/>
    <property type="match status" value="1"/>
</dbReference>
<dbReference type="InterPro" id="IPR034294">
    <property type="entry name" value="Aquaporin_transptr"/>
</dbReference>
<keyword evidence="4 8" id="KW-1133">Transmembrane helix</keyword>
<protein>
    <recommendedName>
        <fullName evidence="11">Aquaporin</fullName>
    </recommendedName>
</protein>
<proteinExistence type="inferred from homology"/>
<gene>
    <name evidence="9" type="ORF">HHK36_028973</name>
</gene>
<feature type="transmembrane region" description="Helical" evidence="8">
    <location>
        <begin position="247"/>
        <end position="267"/>
    </location>
</feature>
<keyword evidence="3 6" id="KW-0812">Transmembrane</keyword>
<evidence type="ECO:0000256" key="1">
    <source>
        <dbReference type="ARBA" id="ARBA00004141"/>
    </source>
</evidence>
<dbReference type="GO" id="GO:0016020">
    <property type="term" value="C:membrane"/>
    <property type="evidence" value="ECO:0007669"/>
    <property type="project" value="UniProtKB-SubCell"/>
</dbReference>
<keyword evidence="10" id="KW-1185">Reference proteome</keyword>
<dbReference type="OrthoDB" id="3222at2759"/>
<dbReference type="AlphaFoldDB" id="A0A834YE20"/>